<dbReference type="PANTHER" id="PTHR43420:SF47">
    <property type="entry name" value="N-ACETYLTRANSFERASE DOMAIN-CONTAINING PROTEIN"/>
    <property type="match status" value="1"/>
</dbReference>
<dbReference type="AlphaFoldDB" id="A0A516Q6J6"/>
<protein>
    <submittedName>
        <fullName evidence="5">GNAT family N-acetyltransferase</fullName>
    </submittedName>
</protein>
<reference evidence="5 6" key="1">
    <citation type="submission" date="2019-07" db="EMBL/GenBank/DDBJ databases">
        <title>Microlunatus dokdonensis sp. nov. isolated from the rhizospheric soil of the wild plant Elymus tsukushiensis.</title>
        <authorList>
            <person name="Ghim S.-Y."/>
            <person name="Hwang Y.-J."/>
            <person name="Son J.-S."/>
            <person name="Shin J.-H."/>
        </authorList>
    </citation>
    <scope>NUCLEOTIDE SEQUENCE [LARGE SCALE GENOMIC DNA]</scope>
    <source>
        <strain evidence="5 6">KUDC0627</strain>
    </source>
</reference>
<evidence type="ECO:0000259" key="4">
    <source>
        <dbReference type="PROSITE" id="PS51186"/>
    </source>
</evidence>
<keyword evidence="1 5" id="KW-0808">Transferase</keyword>
<organism evidence="5 6">
    <name type="scientific">Microlunatus elymi</name>
    <dbReference type="NCBI Taxonomy" id="2596828"/>
    <lineage>
        <taxon>Bacteria</taxon>
        <taxon>Bacillati</taxon>
        <taxon>Actinomycetota</taxon>
        <taxon>Actinomycetes</taxon>
        <taxon>Propionibacteriales</taxon>
        <taxon>Propionibacteriaceae</taxon>
        <taxon>Microlunatus</taxon>
    </lineage>
</organism>
<keyword evidence="6" id="KW-1185">Reference proteome</keyword>
<dbReference type="PROSITE" id="PS51186">
    <property type="entry name" value="GNAT"/>
    <property type="match status" value="1"/>
</dbReference>
<proteinExistence type="predicted"/>
<dbReference type="Pfam" id="PF00583">
    <property type="entry name" value="Acetyltransf_1"/>
    <property type="match status" value="1"/>
</dbReference>
<gene>
    <name evidence="5" type="ORF">FOE78_21770</name>
</gene>
<sequence>MAIDTNPVVRVAVPNDVAAICQFGLEHIPTHYAPLIGAQAAQDQIDRWWNEAYLANAVGSGQVVVADAAGELVGVGQRGLAGEDHVIYKLYVHPDWRGHGLGPRLIEGLVDQLPPDTDRIYVEVFASNERAIAFYQREGFTLRGTTSNPAGGPAMAQQWRARELPRSAVSP</sequence>
<dbReference type="PANTHER" id="PTHR43420">
    <property type="entry name" value="ACETYLTRANSFERASE"/>
    <property type="match status" value="1"/>
</dbReference>
<dbReference type="OrthoDB" id="9788300at2"/>
<dbReference type="KEGG" id="mik:FOE78_21770"/>
<dbReference type="EMBL" id="CP041692">
    <property type="protein sequence ID" value="QDP99012.1"/>
    <property type="molecule type" value="Genomic_DNA"/>
</dbReference>
<dbReference type="InterPro" id="IPR016181">
    <property type="entry name" value="Acyl_CoA_acyltransferase"/>
</dbReference>
<dbReference type="InterPro" id="IPR050680">
    <property type="entry name" value="YpeA/RimI_acetyltransf"/>
</dbReference>
<evidence type="ECO:0000256" key="1">
    <source>
        <dbReference type="ARBA" id="ARBA00022679"/>
    </source>
</evidence>
<feature type="domain" description="N-acetyltransferase" evidence="4">
    <location>
        <begin position="7"/>
        <end position="165"/>
    </location>
</feature>
<feature type="region of interest" description="Disordered" evidence="3">
    <location>
        <begin position="146"/>
        <end position="171"/>
    </location>
</feature>
<dbReference type="RefSeq" id="WP_143989008.1">
    <property type="nucleotide sequence ID" value="NZ_CP041692.1"/>
</dbReference>
<dbReference type="Proteomes" id="UP000319263">
    <property type="component" value="Chromosome"/>
</dbReference>
<evidence type="ECO:0000256" key="3">
    <source>
        <dbReference type="SAM" id="MobiDB-lite"/>
    </source>
</evidence>
<dbReference type="GO" id="GO:0016747">
    <property type="term" value="F:acyltransferase activity, transferring groups other than amino-acyl groups"/>
    <property type="evidence" value="ECO:0007669"/>
    <property type="project" value="InterPro"/>
</dbReference>
<dbReference type="InterPro" id="IPR000182">
    <property type="entry name" value="GNAT_dom"/>
</dbReference>
<accession>A0A516Q6J6</accession>
<name>A0A516Q6J6_9ACTN</name>
<dbReference type="SUPFAM" id="SSF55729">
    <property type="entry name" value="Acyl-CoA N-acyltransferases (Nat)"/>
    <property type="match status" value="1"/>
</dbReference>
<evidence type="ECO:0000313" key="5">
    <source>
        <dbReference type="EMBL" id="QDP99012.1"/>
    </source>
</evidence>
<evidence type="ECO:0000256" key="2">
    <source>
        <dbReference type="ARBA" id="ARBA00023315"/>
    </source>
</evidence>
<dbReference type="Gene3D" id="3.40.630.30">
    <property type="match status" value="1"/>
</dbReference>
<keyword evidence="2" id="KW-0012">Acyltransferase</keyword>
<evidence type="ECO:0000313" key="6">
    <source>
        <dbReference type="Proteomes" id="UP000319263"/>
    </source>
</evidence>
<dbReference type="CDD" id="cd04301">
    <property type="entry name" value="NAT_SF"/>
    <property type="match status" value="1"/>
</dbReference>